<proteinExistence type="predicted"/>
<organism evidence="2 3">
    <name type="scientific">Dyadobacter endophyticus</name>
    <dbReference type="NCBI Taxonomy" id="1749036"/>
    <lineage>
        <taxon>Bacteria</taxon>
        <taxon>Pseudomonadati</taxon>
        <taxon>Bacteroidota</taxon>
        <taxon>Cytophagia</taxon>
        <taxon>Cytophagales</taxon>
        <taxon>Spirosomataceae</taxon>
        <taxon>Dyadobacter</taxon>
    </lineage>
</organism>
<comment type="caution">
    <text evidence="2">The sequence shown here is derived from an EMBL/GenBank/DDBJ whole genome shotgun (WGS) entry which is preliminary data.</text>
</comment>
<dbReference type="PANTHER" id="PTHR47495">
    <property type="entry name" value="ALDEHYDE DEHYDROGENASE"/>
    <property type="match status" value="1"/>
</dbReference>
<evidence type="ECO:0000313" key="3">
    <source>
        <dbReference type="Proteomes" id="UP000600214"/>
    </source>
</evidence>
<name>A0ABQ1YDI0_9BACT</name>
<dbReference type="InterPro" id="IPR052516">
    <property type="entry name" value="N-heterocyclic_Hydroxylase"/>
</dbReference>
<reference evidence="3" key="1">
    <citation type="journal article" date="2019" name="Int. J. Syst. Evol. Microbiol.">
        <title>The Global Catalogue of Microorganisms (GCM) 10K type strain sequencing project: providing services to taxonomists for standard genome sequencing and annotation.</title>
        <authorList>
            <consortium name="The Broad Institute Genomics Platform"/>
            <consortium name="The Broad Institute Genome Sequencing Center for Infectious Disease"/>
            <person name="Wu L."/>
            <person name="Ma J."/>
        </authorList>
    </citation>
    <scope>NUCLEOTIDE SEQUENCE [LARGE SCALE GENOMIC DNA]</scope>
    <source>
        <strain evidence="3">CGMCC 1.15288</strain>
    </source>
</reference>
<sequence>MKFDSGVTDFDPTVWFEVNADNTITLKSPKVEMGQGIFTGFAILAAEELDVDFAGIKVVHASTLSGPQSTASTGMSNSTASLYTGIREVAATLRETLKLAASKLWGVPITTLQTADGVITSGSHRATYAEIAQQTKKWKLAQTPALRPASTFKLIGKEHKRVDAEEKVLGKAVYGIDTDIPGMLYGSVLYCPYFGGEVKTADTSRASDSPGVLKIVQDKQWIGVVARTRYAAEQAVSKIEVSWAFEPNYSTRDAIEAITVGNGVAVVMQDEGDATVDSKSERMIGEYRTPLGYHASMEPSVMIADVSGETVTLYASTQNSAFMRETIAAETDFKEENIEIIPRFIGGGFGRRGYKHNGIEAVKLSKAAGKPVHLLYTRQQEFQNGHVRPNTHHIIHGQLDTNGKVSVLQHEFATGSMAFLAVPIAKTIIGADFPAAGHGARIPYTIPNKTTKIWGGDLPFQTGLWRGVGMFANTFAMESFMDEMAERAGVDPLKFRIEHCGNTELLQRRKKLLLKLGEEGGWNTPKTDSLGRGIAVCEDRGTISAALVEVQIIDKKIKVTRVVQAIDAGIIVNPNGVRQQVEGATIMAISAAIYEEATIENSQFVQTNFVDYQVATLRDTPQIEVIIQGSLELPSGVGEPPISPVAPAIANAIYNLSGIRLRSLPLQAALEAHYRDSEK</sequence>
<evidence type="ECO:0000313" key="2">
    <source>
        <dbReference type="EMBL" id="GGH21413.1"/>
    </source>
</evidence>
<accession>A0ABQ1YDI0</accession>
<dbReference type="InterPro" id="IPR046867">
    <property type="entry name" value="AldOxase/xan_DH_MoCoBD2"/>
</dbReference>
<dbReference type="SUPFAM" id="SSF56003">
    <property type="entry name" value="Molybdenum cofactor-binding domain"/>
    <property type="match status" value="2"/>
</dbReference>
<dbReference type="InterPro" id="IPR012368">
    <property type="entry name" value="OxRdtase_Mopterin-bd_su_IorB"/>
</dbReference>
<dbReference type="Pfam" id="PF02738">
    <property type="entry name" value="MoCoBD_1"/>
    <property type="match status" value="1"/>
</dbReference>
<keyword evidence="3" id="KW-1185">Reference proteome</keyword>
<dbReference type="SMART" id="SM01008">
    <property type="entry name" value="Ald_Xan_dh_C"/>
    <property type="match status" value="1"/>
</dbReference>
<dbReference type="Pfam" id="PF20256">
    <property type="entry name" value="MoCoBD_2"/>
    <property type="match status" value="2"/>
</dbReference>
<dbReference type="EMBL" id="BMIA01000001">
    <property type="protein sequence ID" value="GGH21413.1"/>
    <property type="molecule type" value="Genomic_DNA"/>
</dbReference>
<dbReference type="PIRSF" id="PIRSF036389">
    <property type="entry name" value="IOR_B"/>
    <property type="match status" value="1"/>
</dbReference>
<dbReference type="Gene3D" id="3.30.365.10">
    <property type="entry name" value="Aldehyde oxidase/xanthine dehydrogenase, molybdopterin binding domain"/>
    <property type="match status" value="4"/>
</dbReference>
<dbReference type="InterPro" id="IPR000674">
    <property type="entry name" value="Ald_Oxase/Xan_DH_a/b"/>
</dbReference>
<feature type="domain" description="Aldehyde oxidase/xanthine dehydrogenase a/b hammerhead" evidence="1">
    <location>
        <begin position="169"/>
        <end position="247"/>
    </location>
</feature>
<dbReference type="Gene3D" id="3.90.1170.50">
    <property type="entry name" value="Aldehyde oxidase/xanthine dehydrogenase, a/b hammerhead"/>
    <property type="match status" value="1"/>
</dbReference>
<dbReference type="Proteomes" id="UP000600214">
    <property type="component" value="Unassembled WGS sequence"/>
</dbReference>
<dbReference type="PANTHER" id="PTHR47495:SF2">
    <property type="entry name" value="ALDEHYDE DEHYDROGENASE"/>
    <property type="match status" value="1"/>
</dbReference>
<dbReference type="InterPro" id="IPR008274">
    <property type="entry name" value="AldOxase/xan_DH_MoCoBD1"/>
</dbReference>
<gene>
    <name evidence="2" type="ORF">GCM10007423_02520</name>
</gene>
<protein>
    <submittedName>
        <fullName evidence="2">Aldehyde oxidase</fullName>
    </submittedName>
</protein>
<dbReference type="InterPro" id="IPR037165">
    <property type="entry name" value="AldOxase/xan_DH_Mopterin-bd_sf"/>
</dbReference>
<evidence type="ECO:0000259" key="1">
    <source>
        <dbReference type="SMART" id="SM01008"/>
    </source>
</evidence>